<proteinExistence type="predicted"/>
<evidence type="ECO:0000313" key="2">
    <source>
        <dbReference type="EMBL" id="MBP2476546.1"/>
    </source>
</evidence>
<gene>
    <name evidence="2" type="ORF">JOF53_005418</name>
</gene>
<dbReference type="InterPro" id="IPR043504">
    <property type="entry name" value="Peptidase_S1_PA_chymotrypsin"/>
</dbReference>
<dbReference type="EMBL" id="JAGIOO010000001">
    <property type="protein sequence ID" value="MBP2476546.1"/>
    <property type="molecule type" value="Genomic_DNA"/>
</dbReference>
<dbReference type="InterPro" id="IPR009003">
    <property type="entry name" value="Peptidase_S1_PA"/>
</dbReference>
<evidence type="ECO:0000256" key="1">
    <source>
        <dbReference type="SAM" id="Coils"/>
    </source>
</evidence>
<dbReference type="Pfam" id="PF13365">
    <property type="entry name" value="Trypsin_2"/>
    <property type="match status" value="1"/>
</dbReference>
<accession>A0ABS5AJ00</accession>
<dbReference type="Proteomes" id="UP001519363">
    <property type="component" value="Unassembled WGS sequence"/>
</dbReference>
<comment type="caution">
    <text evidence="2">The sequence shown here is derived from an EMBL/GenBank/DDBJ whole genome shotgun (WGS) entry which is preliminary data.</text>
</comment>
<reference evidence="2 3" key="1">
    <citation type="submission" date="2021-03" db="EMBL/GenBank/DDBJ databases">
        <title>Sequencing the genomes of 1000 actinobacteria strains.</title>
        <authorList>
            <person name="Klenk H.-P."/>
        </authorList>
    </citation>
    <scope>NUCLEOTIDE SEQUENCE [LARGE SCALE GENOMIC DNA]</scope>
    <source>
        <strain evidence="2 3">DSM 44580</strain>
    </source>
</reference>
<protein>
    <recommendedName>
        <fullName evidence="4">Trypsin-like peptidase domain-containing protein</fullName>
    </recommendedName>
</protein>
<organism evidence="2 3">
    <name type="scientific">Crossiella equi</name>
    <dbReference type="NCBI Taxonomy" id="130796"/>
    <lineage>
        <taxon>Bacteria</taxon>
        <taxon>Bacillati</taxon>
        <taxon>Actinomycetota</taxon>
        <taxon>Actinomycetes</taxon>
        <taxon>Pseudonocardiales</taxon>
        <taxon>Pseudonocardiaceae</taxon>
        <taxon>Crossiella</taxon>
    </lineage>
</organism>
<dbReference type="Gene3D" id="2.40.10.10">
    <property type="entry name" value="Trypsin-like serine proteases"/>
    <property type="match status" value="1"/>
</dbReference>
<feature type="coiled-coil region" evidence="1">
    <location>
        <begin position="401"/>
        <end position="435"/>
    </location>
</feature>
<keyword evidence="1" id="KW-0175">Coiled coil</keyword>
<name>A0ABS5AJ00_9PSEU</name>
<evidence type="ECO:0000313" key="3">
    <source>
        <dbReference type="Proteomes" id="UP001519363"/>
    </source>
</evidence>
<keyword evidence="3" id="KW-1185">Reference proteome</keyword>
<sequence length="494" mass="53050">MGAGTGDSAAGDRAEQPWRLRLRTGAHVLGGGSLLGGRYVLTCAHVLPGRDAEVEVDFCGTRQARGTTAAVVADCHFPEDEDGTGDLALLELAEPRPDGWGVRLRAGRCAPGRLVTAYGFPEGAPHGMWARAELSRHAGPHAAWRQLDALRGNRIRSGFSGAGVLDEEVGALLGVVVTAFPEQDSAWMLPVAEILRYLPVVGEYTDTGPLPHDGVRDFLRRSLPGQVAFIVLGASDSATSRVLAEAVEGAEQPVVVVDVTGRTPGEVSRHLAAEGLRVGSPIEAPVALVAVGIDESSQPERLVSEVLDPLADQGAAVLFGFRHDSSASLAVLRSQRAEVRPVRTDSLVLRLADLATLEEEVRVLWGQDEPRFAGVPEPRDRAGGLRPLLSAVRRLSPAARAEHLADCARRVERALHKAEAERDRLRGHRDRLRELRGLAQAYQRLAAEHGLAEDEELDTAYRAALGLLQVRPCVLAEAEAAVHGYRDAVVRRCR</sequence>
<dbReference type="SUPFAM" id="SSF50494">
    <property type="entry name" value="Trypsin-like serine proteases"/>
    <property type="match status" value="1"/>
</dbReference>
<evidence type="ECO:0008006" key="4">
    <source>
        <dbReference type="Google" id="ProtNLM"/>
    </source>
</evidence>
<dbReference type="RefSeq" id="WP_086784569.1">
    <property type="nucleotide sequence ID" value="NZ_JAGIOO010000001.1"/>
</dbReference>